<protein>
    <submittedName>
        <fullName evidence="1">Uncharacterized protein</fullName>
    </submittedName>
</protein>
<proteinExistence type="predicted"/>
<keyword evidence="2" id="KW-1185">Reference proteome</keyword>
<organism evidence="1 2">
    <name type="scientific">Halalkalicoccus paucihalophilus</name>
    <dbReference type="NCBI Taxonomy" id="1008153"/>
    <lineage>
        <taxon>Archaea</taxon>
        <taxon>Methanobacteriati</taxon>
        <taxon>Methanobacteriota</taxon>
        <taxon>Stenosarchaea group</taxon>
        <taxon>Halobacteria</taxon>
        <taxon>Halobacteriales</taxon>
        <taxon>Halococcaceae</taxon>
        <taxon>Halalkalicoccus</taxon>
    </lineage>
</organism>
<dbReference type="EMBL" id="LTAZ01000017">
    <property type="protein sequence ID" value="KYH23981.1"/>
    <property type="molecule type" value="Genomic_DNA"/>
</dbReference>
<evidence type="ECO:0000313" key="2">
    <source>
        <dbReference type="Proteomes" id="UP000075321"/>
    </source>
</evidence>
<reference evidence="1 2" key="1">
    <citation type="submission" date="2016-02" db="EMBL/GenBank/DDBJ databases">
        <title>Genome sequence of Halalkalicoccus paucihalophilus DSM 24557.</title>
        <authorList>
            <person name="Poehlein A."/>
            <person name="Daniel R."/>
        </authorList>
    </citation>
    <scope>NUCLEOTIDE SEQUENCE [LARGE SCALE GENOMIC DNA]</scope>
    <source>
        <strain evidence="1 2">DSM 24557</strain>
    </source>
</reference>
<dbReference type="PATRIC" id="fig|1008153.3.peg.4352"/>
<accession>A0A151A8H8</accession>
<gene>
    <name evidence="1" type="ORF">HAPAU_40600</name>
</gene>
<evidence type="ECO:0000313" key="1">
    <source>
        <dbReference type="EMBL" id="KYH23981.1"/>
    </source>
</evidence>
<dbReference type="Proteomes" id="UP000075321">
    <property type="component" value="Unassembled WGS sequence"/>
</dbReference>
<sequence>MAYSTPQIEDRSQPKCHIECEQSLVTAESVDGCLVLYRPPKATQYDAIKTTVP</sequence>
<comment type="caution">
    <text evidence="1">The sequence shown here is derived from an EMBL/GenBank/DDBJ whole genome shotgun (WGS) entry which is preliminary data.</text>
</comment>
<name>A0A151A8H8_9EURY</name>
<dbReference type="AlphaFoldDB" id="A0A151A8H8"/>